<feature type="compositionally biased region" description="Basic residues" evidence="1">
    <location>
        <begin position="15"/>
        <end position="39"/>
    </location>
</feature>
<feature type="non-terminal residue" evidence="2">
    <location>
        <position position="39"/>
    </location>
</feature>
<gene>
    <name evidence="2" type="ORF">AVDCRST_MAG55-1677</name>
</gene>
<evidence type="ECO:0000313" key="2">
    <source>
        <dbReference type="EMBL" id="CAA9416347.1"/>
    </source>
</evidence>
<proteinExistence type="predicted"/>
<dbReference type="EMBL" id="CADCUZ010000072">
    <property type="protein sequence ID" value="CAA9416347.1"/>
    <property type="molecule type" value="Genomic_DNA"/>
</dbReference>
<dbReference type="AlphaFoldDB" id="A0A6J4PHW0"/>
<feature type="non-terminal residue" evidence="2">
    <location>
        <position position="1"/>
    </location>
</feature>
<name>A0A6J4PHW0_9ACTN</name>
<protein>
    <submittedName>
        <fullName evidence="2">Uncharacterized protein</fullName>
    </submittedName>
</protein>
<sequence length="39" mass="4609">KWRRSSVPPSPARCPPKRPSPRSRKRCRVSSNRVRRPRA</sequence>
<organism evidence="2">
    <name type="scientific">uncultured Rubrobacteraceae bacterium</name>
    <dbReference type="NCBI Taxonomy" id="349277"/>
    <lineage>
        <taxon>Bacteria</taxon>
        <taxon>Bacillati</taxon>
        <taxon>Actinomycetota</taxon>
        <taxon>Rubrobacteria</taxon>
        <taxon>Rubrobacterales</taxon>
        <taxon>Rubrobacteraceae</taxon>
        <taxon>environmental samples</taxon>
    </lineage>
</organism>
<reference evidence="2" key="1">
    <citation type="submission" date="2020-02" db="EMBL/GenBank/DDBJ databases">
        <authorList>
            <person name="Meier V. D."/>
        </authorList>
    </citation>
    <scope>NUCLEOTIDE SEQUENCE</scope>
    <source>
        <strain evidence="2">AVDCRST_MAG55</strain>
    </source>
</reference>
<feature type="region of interest" description="Disordered" evidence="1">
    <location>
        <begin position="1"/>
        <end position="39"/>
    </location>
</feature>
<accession>A0A6J4PHW0</accession>
<evidence type="ECO:0000256" key="1">
    <source>
        <dbReference type="SAM" id="MobiDB-lite"/>
    </source>
</evidence>